<proteinExistence type="inferred from homology"/>
<dbReference type="InterPro" id="IPR001750">
    <property type="entry name" value="ND/Mrp_TM"/>
</dbReference>
<dbReference type="EC" id="7.1.1.2" evidence="3"/>
<dbReference type="PANTHER" id="PTHR46552:SF1">
    <property type="entry name" value="NADH-UBIQUINONE OXIDOREDUCTASE CHAIN 2"/>
    <property type="match status" value="1"/>
</dbReference>
<evidence type="ECO:0000256" key="11">
    <source>
        <dbReference type="ARBA" id="ARBA00022989"/>
    </source>
</evidence>
<keyword evidence="5" id="KW-0813">Transport</keyword>
<evidence type="ECO:0000256" key="2">
    <source>
        <dbReference type="ARBA" id="ARBA00007012"/>
    </source>
</evidence>
<protein>
    <recommendedName>
        <fullName evidence="4">NADH-ubiquinone oxidoreductase chain 2</fullName>
        <ecNumber evidence="3">7.1.1.2</ecNumber>
    </recommendedName>
    <alternativeName>
        <fullName evidence="16">NADH dehydrogenase subunit 2</fullName>
    </alternativeName>
</protein>
<dbReference type="AlphaFoldDB" id="A0A342K7X6"/>
<evidence type="ECO:0000256" key="18">
    <source>
        <dbReference type="SAM" id="Phobius"/>
    </source>
</evidence>
<evidence type="ECO:0000256" key="19">
    <source>
        <dbReference type="SAM" id="SignalP"/>
    </source>
</evidence>
<evidence type="ECO:0000256" key="8">
    <source>
        <dbReference type="ARBA" id="ARBA00022792"/>
    </source>
</evidence>
<gene>
    <name evidence="21" type="primary">nad2</name>
</gene>
<feature type="transmembrane region" description="Helical" evidence="18">
    <location>
        <begin position="107"/>
        <end position="126"/>
    </location>
</feature>
<keyword evidence="11 18" id="KW-1133">Transmembrane helix</keyword>
<evidence type="ECO:0000256" key="14">
    <source>
        <dbReference type="ARBA" id="ARBA00023128"/>
    </source>
</evidence>
<feature type="transmembrane region" description="Helical" evidence="18">
    <location>
        <begin position="291"/>
        <end position="310"/>
    </location>
</feature>
<feature type="transmembrane region" description="Helical" evidence="18">
    <location>
        <begin position="207"/>
        <end position="231"/>
    </location>
</feature>
<dbReference type="GO" id="GO:0008137">
    <property type="term" value="F:NADH dehydrogenase (ubiquinone) activity"/>
    <property type="evidence" value="ECO:0007669"/>
    <property type="project" value="UniProtKB-EC"/>
</dbReference>
<evidence type="ECO:0000256" key="15">
    <source>
        <dbReference type="ARBA" id="ARBA00023136"/>
    </source>
</evidence>
<reference evidence="21" key="1">
    <citation type="journal article" date="2016" name="Mitochondrial DNA Part B Resour">
        <title>The complete mitogenome of Sea Slug, Phyllidia ocellata (Mollusca: Phyllidiidae).</title>
        <authorList>
            <person name="Xiang P."/>
            <person name="Lin M."/>
            <person name="Wang Y."/>
            <person name="Shen K.-N."/>
            <person name="Hsiao C.-D."/>
        </authorList>
    </citation>
    <scope>NUCLEOTIDE SEQUENCE</scope>
    <source>
        <tissue evidence="21">Muscle</tissue>
    </source>
</reference>
<evidence type="ECO:0000256" key="4">
    <source>
        <dbReference type="ARBA" id="ARBA00021008"/>
    </source>
</evidence>
<feature type="transmembrane region" description="Helical" evidence="18">
    <location>
        <begin position="252"/>
        <end position="271"/>
    </location>
</feature>
<evidence type="ECO:0000256" key="5">
    <source>
        <dbReference type="ARBA" id="ARBA00022448"/>
    </source>
</evidence>
<feature type="domain" description="NADH:quinone oxidoreductase/Mrp antiporter transmembrane" evidence="20">
    <location>
        <begin position="22"/>
        <end position="217"/>
    </location>
</feature>
<keyword evidence="10" id="KW-0249">Electron transport</keyword>
<dbReference type="GO" id="GO:0006120">
    <property type="term" value="P:mitochondrial electron transport, NADH to ubiquinone"/>
    <property type="evidence" value="ECO:0007669"/>
    <property type="project" value="TreeGrafter"/>
</dbReference>
<keyword evidence="9" id="KW-1278">Translocase</keyword>
<keyword evidence="12" id="KW-0520">NAD</keyword>
<organism evidence="21">
    <name type="scientific">Phyllidia ocellata</name>
    <dbReference type="NCBI Taxonomy" id="190925"/>
    <lineage>
        <taxon>Eukaryota</taxon>
        <taxon>Metazoa</taxon>
        <taxon>Spiralia</taxon>
        <taxon>Lophotrochozoa</taxon>
        <taxon>Mollusca</taxon>
        <taxon>Gastropoda</taxon>
        <taxon>Heterobranchia</taxon>
        <taxon>Euthyneura</taxon>
        <taxon>Nudipleura</taxon>
        <taxon>Nudibranchia</taxon>
        <taxon>Doridina</taxon>
        <taxon>Eudoridoidea</taxon>
        <taxon>Phyllidiidae</taxon>
        <taxon>Phyllidia</taxon>
    </lineage>
</organism>
<keyword evidence="13" id="KW-0830">Ubiquinone</keyword>
<keyword evidence="6" id="KW-0679">Respiratory chain</keyword>
<evidence type="ECO:0000313" key="21">
    <source>
        <dbReference type="EMBL" id="AMY15495.1"/>
    </source>
</evidence>
<evidence type="ECO:0000256" key="7">
    <source>
        <dbReference type="ARBA" id="ARBA00022692"/>
    </source>
</evidence>
<comment type="subcellular location">
    <subcellularLocation>
        <location evidence="1">Mitochondrion inner membrane</location>
        <topology evidence="1">Multi-pass membrane protein</topology>
    </subcellularLocation>
</comment>
<comment type="similarity">
    <text evidence="2">Belongs to the complex I subunit 2 family.</text>
</comment>
<dbReference type="PANTHER" id="PTHR46552">
    <property type="entry name" value="NADH-UBIQUINONE OXIDOREDUCTASE CHAIN 2"/>
    <property type="match status" value="1"/>
</dbReference>
<dbReference type="InterPro" id="IPR050175">
    <property type="entry name" value="Complex_I_Subunit_2"/>
</dbReference>
<feature type="transmembrane region" description="Helical" evidence="18">
    <location>
        <begin position="179"/>
        <end position="201"/>
    </location>
</feature>
<dbReference type="EMBL" id="KU351090">
    <property type="protein sequence ID" value="AMY15495.1"/>
    <property type="molecule type" value="Genomic_DNA"/>
</dbReference>
<evidence type="ECO:0000256" key="6">
    <source>
        <dbReference type="ARBA" id="ARBA00022660"/>
    </source>
</evidence>
<evidence type="ECO:0000256" key="10">
    <source>
        <dbReference type="ARBA" id="ARBA00022982"/>
    </source>
</evidence>
<dbReference type="Pfam" id="PF00361">
    <property type="entry name" value="Proton_antipo_M"/>
    <property type="match status" value="1"/>
</dbReference>
<dbReference type="GO" id="GO:0005743">
    <property type="term" value="C:mitochondrial inner membrane"/>
    <property type="evidence" value="ECO:0007669"/>
    <property type="project" value="UniProtKB-SubCell"/>
</dbReference>
<evidence type="ECO:0000256" key="3">
    <source>
        <dbReference type="ARBA" id="ARBA00012944"/>
    </source>
</evidence>
<evidence type="ECO:0000256" key="9">
    <source>
        <dbReference type="ARBA" id="ARBA00022967"/>
    </source>
</evidence>
<feature type="signal peptide" evidence="19">
    <location>
        <begin position="1"/>
        <end position="19"/>
    </location>
</feature>
<keyword evidence="14 21" id="KW-0496">Mitochondrion</keyword>
<keyword evidence="19" id="KW-0732">Signal</keyword>
<evidence type="ECO:0000256" key="12">
    <source>
        <dbReference type="ARBA" id="ARBA00023027"/>
    </source>
</evidence>
<feature type="chain" id="PRO_5017046292" description="NADH-ubiquinone oxidoreductase chain 2" evidence="19">
    <location>
        <begin position="20"/>
        <end position="311"/>
    </location>
</feature>
<feature type="transmembrane region" description="Helical" evidence="18">
    <location>
        <begin position="146"/>
        <end position="167"/>
    </location>
</feature>
<evidence type="ECO:0000259" key="20">
    <source>
        <dbReference type="Pfam" id="PF00361"/>
    </source>
</evidence>
<sequence length="311" mass="35571">MRLSYVLFLLMMGLGPAVTISSSNWITSWIGLELMFLGTIPMLFSESSFFSLSKESSMKYFCIQALSSALMMFSGVLLYLGYVSVWIFYFVFMVSLFMKLGVFPMHFWVPSVVSGLQWVPIFFILVWQKIPPLAIVKNFCENFDWFSPYIVILGGLSTLVGSLIGLNQTSFRAMLGGSSIAHTGWACFGSIFGGLWIYFFIYFVTFFFLMVSCFLMDYLMVSFLVLSLSGVPPFSMFIGKWSIIKLALCNDLWFVYIMLPIFGAILSLFFYLKFFYSFYLKFILSLTKMKYSPVASLIFLLISGVMFISLF</sequence>
<evidence type="ECO:0000256" key="1">
    <source>
        <dbReference type="ARBA" id="ARBA00004448"/>
    </source>
</evidence>
<name>A0A342K7X6_9GAST</name>
<keyword evidence="15 18" id="KW-0472">Membrane</keyword>
<accession>A0A342K7X6</accession>
<geneLocation type="mitochondrion" evidence="21"/>
<keyword evidence="8" id="KW-0999">Mitochondrion inner membrane</keyword>
<evidence type="ECO:0000256" key="17">
    <source>
        <dbReference type="ARBA" id="ARBA00049551"/>
    </source>
</evidence>
<evidence type="ECO:0000256" key="13">
    <source>
        <dbReference type="ARBA" id="ARBA00023075"/>
    </source>
</evidence>
<keyword evidence="7 18" id="KW-0812">Transmembrane</keyword>
<comment type="catalytic activity">
    <reaction evidence="17">
        <text>a ubiquinone + NADH + 5 H(+)(in) = a ubiquinol + NAD(+) + 4 H(+)(out)</text>
        <dbReference type="Rhea" id="RHEA:29091"/>
        <dbReference type="Rhea" id="RHEA-COMP:9565"/>
        <dbReference type="Rhea" id="RHEA-COMP:9566"/>
        <dbReference type="ChEBI" id="CHEBI:15378"/>
        <dbReference type="ChEBI" id="CHEBI:16389"/>
        <dbReference type="ChEBI" id="CHEBI:17976"/>
        <dbReference type="ChEBI" id="CHEBI:57540"/>
        <dbReference type="ChEBI" id="CHEBI:57945"/>
        <dbReference type="EC" id="7.1.1.2"/>
    </reaction>
</comment>
<evidence type="ECO:0000256" key="16">
    <source>
        <dbReference type="ARBA" id="ARBA00031028"/>
    </source>
</evidence>